<evidence type="ECO:0000313" key="3">
    <source>
        <dbReference type="EMBL" id="CDI79926.1"/>
    </source>
</evidence>
<gene>
    <name evidence="3" type="ORF">EAH_00012830</name>
</gene>
<reference evidence="3" key="1">
    <citation type="submission" date="2013-10" db="EMBL/GenBank/DDBJ databases">
        <title>Genomic analysis of the causative agents of coccidiosis in chickens.</title>
        <authorList>
            <person name="Reid A.J."/>
            <person name="Blake D."/>
            <person name="Billington K."/>
            <person name="Browne H."/>
            <person name="Dunn M."/>
            <person name="Hung S."/>
            <person name="Kawahara F."/>
            <person name="Miranda-Saavedra D."/>
            <person name="Mourier T."/>
            <person name="Nagra H."/>
            <person name="Otto T.D."/>
            <person name="Rawlings N."/>
            <person name="Sanchez A."/>
            <person name="Sanders M."/>
            <person name="Subramaniam C."/>
            <person name="Tay Y."/>
            <person name="Dear P."/>
            <person name="Doerig C."/>
            <person name="Gruber A."/>
            <person name="Parkinson J."/>
            <person name="Shirley M."/>
            <person name="Wan K.L."/>
            <person name="Berriman M."/>
            <person name="Tomley F."/>
            <person name="Pain A."/>
        </authorList>
    </citation>
    <scope>NUCLEOTIDE SEQUENCE [LARGE SCALE GENOMIC DNA]</scope>
    <source>
        <strain evidence="3">Houghton</strain>
    </source>
</reference>
<keyword evidence="2" id="KW-0472">Membrane</keyword>
<keyword evidence="2" id="KW-1133">Transmembrane helix</keyword>
<dbReference type="VEuPathDB" id="ToxoDB:EAH_00012830"/>
<evidence type="ECO:0000256" key="1">
    <source>
        <dbReference type="SAM" id="MobiDB-lite"/>
    </source>
</evidence>
<accession>U6GI40</accession>
<keyword evidence="4" id="KW-1185">Reference proteome</keyword>
<sequence length="406" mass="43352">MLASVELSPGDARQSEHVQPRAASGAIAASAVNAAIFSDTPFPLSDMDPAASPSQSPLKTATPARPVMGVALMVALLVTIFLVLRCVYHLSTVSNAFKGTKGRRISDHGLPNNPCELPQQDQQRRQDPQQEVAGAAVAIPEASVGPHSVEGAAGLAPTPPPVQDYPLATHLDLIDVHDKSTSMEVWMLQVEATEAGVGKGCKFFDAKTPDLLLEGVKLVGGLQVVDFSEEVNEGERRQFMVTLGQCKDRVERLVGQSKCHWIDLCNAQASLLKSNADRVSVYLQKVHGPHPVSPEDPAVGAMMDLRKTINSATKVCEDAEVIFTAFPEVSNLGSALSSLSSGIHEAESLLMGAADACAKAWTEQLTLLRQMLQGEGDEPRQRLSDGIQTAKETLRLLRSISGTTPK</sequence>
<dbReference type="RefSeq" id="XP_013250040.1">
    <property type="nucleotide sequence ID" value="XM_013394586.1"/>
</dbReference>
<dbReference type="OrthoDB" id="348162at2759"/>
<feature type="transmembrane region" description="Helical" evidence="2">
    <location>
        <begin position="67"/>
        <end position="88"/>
    </location>
</feature>
<reference evidence="3" key="2">
    <citation type="submission" date="2013-10" db="EMBL/GenBank/DDBJ databases">
        <authorList>
            <person name="Aslett M."/>
        </authorList>
    </citation>
    <scope>NUCLEOTIDE SEQUENCE [LARGE SCALE GENOMIC DNA]</scope>
    <source>
        <strain evidence="3">Houghton</strain>
    </source>
</reference>
<dbReference type="OMA" id="SKCHWID"/>
<evidence type="ECO:0000313" key="4">
    <source>
        <dbReference type="Proteomes" id="UP000018050"/>
    </source>
</evidence>
<proteinExistence type="predicted"/>
<dbReference type="AlphaFoldDB" id="U6GI40"/>
<dbReference type="Proteomes" id="UP000018050">
    <property type="component" value="Unassembled WGS sequence"/>
</dbReference>
<feature type="region of interest" description="Disordered" evidence="1">
    <location>
        <begin position="1"/>
        <end position="21"/>
    </location>
</feature>
<dbReference type="GeneID" id="25269353"/>
<keyword evidence="2" id="KW-0812">Transmembrane</keyword>
<dbReference type="EMBL" id="HG671106">
    <property type="protein sequence ID" value="CDI79926.1"/>
    <property type="molecule type" value="Genomic_DNA"/>
</dbReference>
<name>U6GI40_EIMAC</name>
<organism evidence="3 4">
    <name type="scientific">Eimeria acervulina</name>
    <name type="common">Coccidian parasite</name>
    <dbReference type="NCBI Taxonomy" id="5801"/>
    <lineage>
        <taxon>Eukaryota</taxon>
        <taxon>Sar</taxon>
        <taxon>Alveolata</taxon>
        <taxon>Apicomplexa</taxon>
        <taxon>Conoidasida</taxon>
        <taxon>Coccidia</taxon>
        <taxon>Eucoccidiorida</taxon>
        <taxon>Eimeriorina</taxon>
        <taxon>Eimeriidae</taxon>
        <taxon>Eimeria</taxon>
    </lineage>
</organism>
<feature type="region of interest" description="Disordered" evidence="1">
    <location>
        <begin position="104"/>
        <end position="132"/>
    </location>
</feature>
<evidence type="ECO:0000256" key="2">
    <source>
        <dbReference type="SAM" id="Phobius"/>
    </source>
</evidence>
<protein>
    <submittedName>
        <fullName evidence="3">Uncharacterized protein</fullName>
    </submittedName>
</protein>